<organism evidence="1 2">
    <name type="scientific">Caenorhabditis elegans</name>
    <dbReference type="NCBI Taxonomy" id="6239"/>
    <lineage>
        <taxon>Eukaryota</taxon>
        <taxon>Metazoa</taxon>
        <taxon>Ecdysozoa</taxon>
        <taxon>Nematoda</taxon>
        <taxon>Chromadorea</taxon>
        <taxon>Rhabditida</taxon>
        <taxon>Rhabditina</taxon>
        <taxon>Rhabditomorpha</taxon>
        <taxon>Rhabditoidea</taxon>
        <taxon>Rhabditidae</taxon>
        <taxon>Peloderinae</taxon>
        <taxon>Caenorhabditis</taxon>
    </lineage>
</organism>
<sequence length="176" mass="20318">MEEPYHELYDVDVFLAKAKEMSELNPPDVVLFSECIWGAATVCIKTFFLENFGTLINSHRSIEKFMDVVYSVVPPNLSVRQNLMNAFKHAELCHENFYKLLYVDNDWRTKYTNSVLTLQTFFNEVNANGTMENLKKWYKGGTLPGCEKFAALAWNLSVESTVAYGRINVTYKHVSY</sequence>
<dbReference type="AlphaFoldDB" id="A0A8S4QCK2"/>
<accession>A0A8S4QCK2</accession>
<dbReference type="EMBL" id="BX284605">
    <property type="protein sequence ID" value="CAH2188677.1"/>
    <property type="molecule type" value="Genomic_DNA"/>
</dbReference>
<dbReference type="Proteomes" id="UP000001940">
    <property type="component" value="Chromosome V"/>
</dbReference>
<protein>
    <submittedName>
        <fullName evidence="1">Uncharacterized protein</fullName>
    </submittedName>
</protein>
<dbReference type="PANTHER" id="PTHR21516">
    <property type="entry name" value="AAA_LID_7 DOMAIN-CONTAINING PROTEIN-RELATED-RELATED"/>
    <property type="match status" value="1"/>
</dbReference>
<dbReference type="WormBase" id="Y43F8B.13">
    <property type="protein sequence ID" value="CE54413"/>
    <property type="gene ID" value="WBGene00012823"/>
</dbReference>
<keyword evidence="2" id="KW-1185">Reference proteome</keyword>
<gene>
    <name evidence="1" type="ORF">CELE_Y43F8B.13</name>
    <name evidence="1 3" type="ORF">Y43F8B.13</name>
</gene>
<evidence type="ECO:0000313" key="2">
    <source>
        <dbReference type="Proteomes" id="UP000001940"/>
    </source>
</evidence>
<reference evidence="1 2" key="1">
    <citation type="journal article" date="1998" name="Science">
        <title>Genome sequence of the nematode C. elegans: a platform for investigating biology.</title>
        <authorList>
            <consortium name="The C. elegans sequencing consortium"/>
            <person name="Sulson J.E."/>
            <person name="Waterston R."/>
        </authorList>
    </citation>
    <scope>NUCLEOTIDE SEQUENCE [LARGE SCALE GENOMIC DNA]</scope>
    <source>
        <strain evidence="1 2">Bristol N2</strain>
    </source>
</reference>
<evidence type="ECO:0000313" key="3">
    <source>
        <dbReference type="WormBase" id="Y43F8B.13"/>
    </source>
</evidence>
<dbReference type="AGR" id="WB:WBGene00012823"/>
<dbReference type="PANTHER" id="PTHR21516:SF4">
    <property type="entry name" value="AAA_LID_7 DOMAIN-CONTAINING PROTEIN-RELATED"/>
    <property type="match status" value="1"/>
</dbReference>
<dbReference type="SMR" id="A0A8S4QCK2"/>
<proteinExistence type="predicted"/>
<name>A0A8S4QCK2_CAEEL</name>
<evidence type="ECO:0000313" key="1">
    <source>
        <dbReference type="EMBL" id="CAH2188677.1"/>
    </source>
</evidence>